<evidence type="ECO:0000313" key="2">
    <source>
        <dbReference type="Proteomes" id="UP000653411"/>
    </source>
</evidence>
<keyword evidence="2" id="KW-1185">Reference proteome</keyword>
<dbReference type="EMBL" id="BMML01000002">
    <property type="protein sequence ID" value="GGM91327.1"/>
    <property type="molecule type" value="Genomic_DNA"/>
</dbReference>
<reference evidence="1" key="2">
    <citation type="submission" date="2020-09" db="EMBL/GenBank/DDBJ databases">
        <authorList>
            <person name="Sun Q."/>
            <person name="Zhou Y."/>
        </authorList>
    </citation>
    <scope>NUCLEOTIDE SEQUENCE</scope>
    <source>
        <strain evidence="1">CGMCC 4.7110</strain>
    </source>
</reference>
<comment type="caution">
    <text evidence="1">The sequence shown here is derived from an EMBL/GenBank/DDBJ whole genome shotgun (WGS) entry which is preliminary data.</text>
</comment>
<protein>
    <submittedName>
        <fullName evidence="1">Uncharacterized protein</fullName>
    </submittedName>
</protein>
<organism evidence="1 2">
    <name type="scientific">Streptomyces fuscichromogenes</name>
    <dbReference type="NCBI Taxonomy" id="1324013"/>
    <lineage>
        <taxon>Bacteria</taxon>
        <taxon>Bacillati</taxon>
        <taxon>Actinomycetota</taxon>
        <taxon>Actinomycetes</taxon>
        <taxon>Kitasatosporales</taxon>
        <taxon>Streptomycetaceae</taxon>
        <taxon>Streptomyces</taxon>
    </lineage>
</organism>
<dbReference type="Proteomes" id="UP000653411">
    <property type="component" value="Unassembled WGS sequence"/>
</dbReference>
<dbReference type="AlphaFoldDB" id="A0A917UIH8"/>
<reference evidence="1" key="1">
    <citation type="journal article" date="2014" name="Int. J. Syst. Evol. Microbiol.">
        <title>Complete genome sequence of Corynebacterium casei LMG S-19264T (=DSM 44701T), isolated from a smear-ripened cheese.</title>
        <authorList>
            <consortium name="US DOE Joint Genome Institute (JGI-PGF)"/>
            <person name="Walter F."/>
            <person name="Albersmeier A."/>
            <person name="Kalinowski J."/>
            <person name="Ruckert C."/>
        </authorList>
    </citation>
    <scope>NUCLEOTIDE SEQUENCE</scope>
    <source>
        <strain evidence="1">CGMCC 4.7110</strain>
    </source>
</reference>
<accession>A0A917UIH8</accession>
<gene>
    <name evidence="1" type="ORF">GCM10011578_009120</name>
</gene>
<name>A0A917UIH8_9ACTN</name>
<proteinExistence type="predicted"/>
<sequence>MPEDRRHLVHAVREPLLEHVTPSGEFFAPLMAAAVYDPDLDFLIACDDLDVSSQADAVHDDLRLDALIDQGFADNSAGVPGDLVQQDDARGVVVGVRGEDDDCADQAENVHGRSACAAGHPLGRIVATRGGGTPAPTWTLWVSRITRVGSSDRRAHSWTWQRGSPWATWSVPSSRSAAKQ</sequence>
<evidence type="ECO:0000313" key="1">
    <source>
        <dbReference type="EMBL" id="GGM91327.1"/>
    </source>
</evidence>